<evidence type="ECO:0000313" key="2">
    <source>
        <dbReference type="EMBL" id="GJE88931.1"/>
    </source>
</evidence>
<protein>
    <submittedName>
        <fullName evidence="2">Uncharacterized protein</fullName>
    </submittedName>
</protein>
<gene>
    <name evidence="2" type="ORF">PsYK624_050190</name>
</gene>
<feature type="compositionally biased region" description="Basic residues" evidence="1">
    <location>
        <begin position="37"/>
        <end position="47"/>
    </location>
</feature>
<feature type="region of interest" description="Disordered" evidence="1">
    <location>
        <begin position="1"/>
        <end position="60"/>
    </location>
</feature>
<organism evidence="2 3">
    <name type="scientific">Phanerochaete sordida</name>
    <dbReference type="NCBI Taxonomy" id="48140"/>
    <lineage>
        <taxon>Eukaryota</taxon>
        <taxon>Fungi</taxon>
        <taxon>Dikarya</taxon>
        <taxon>Basidiomycota</taxon>
        <taxon>Agaricomycotina</taxon>
        <taxon>Agaricomycetes</taxon>
        <taxon>Polyporales</taxon>
        <taxon>Phanerochaetaceae</taxon>
        <taxon>Phanerochaete</taxon>
    </lineage>
</organism>
<feature type="compositionally biased region" description="Basic residues" evidence="1">
    <location>
        <begin position="1"/>
        <end position="13"/>
    </location>
</feature>
<keyword evidence="3" id="KW-1185">Reference proteome</keyword>
<evidence type="ECO:0000313" key="3">
    <source>
        <dbReference type="Proteomes" id="UP000703269"/>
    </source>
</evidence>
<dbReference type="Proteomes" id="UP000703269">
    <property type="component" value="Unassembled WGS sequence"/>
</dbReference>
<dbReference type="AlphaFoldDB" id="A0A9P3LAY8"/>
<accession>A0A9P3LAY8</accession>
<reference evidence="2 3" key="1">
    <citation type="submission" date="2021-08" db="EMBL/GenBank/DDBJ databases">
        <title>Draft Genome Sequence of Phanerochaete sordida strain YK-624.</title>
        <authorList>
            <person name="Mori T."/>
            <person name="Dohra H."/>
            <person name="Suzuki T."/>
            <person name="Kawagishi H."/>
            <person name="Hirai H."/>
        </authorList>
    </citation>
    <scope>NUCLEOTIDE SEQUENCE [LARGE SCALE GENOMIC DNA]</scope>
    <source>
        <strain evidence="2 3">YK-624</strain>
    </source>
</reference>
<sequence>MRAKTSTRGRLWRTAHDALGEPEAQEEEEARAVRAPGRGRRRARGRARSAPGAPRRTSFAGHRVDYLPSSYETSERAALPHADVEPLVIRLVVAPMVLSSGTSIPRLKACIRLQAA</sequence>
<comment type="caution">
    <text evidence="2">The sequence shown here is derived from an EMBL/GenBank/DDBJ whole genome shotgun (WGS) entry which is preliminary data.</text>
</comment>
<evidence type="ECO:0000256" key="1">
    <source>
        <dbReference type="SAM" id="MobiDB-lite"/>
    </source>
</evidence>
<name>A0A9P3LAY8_9APHY</name>
<dbReference type="EMBL" id="BPQB01000011">
    <property type="protein sequence ID" value="GJE88931.1"/>
    <property type="molecule type" value="Genomic_DNA"/>
</dbReference>
<proteinExistence type="predicted"/>